<sequence length="337" mass="38114">MYSTHAEIGQGCQSSFRLRGESEIDTSSRKSQVLAIQFGIVEVEMNSTFDEPVLTKTMCTLKKDASIEPTFLLSTCLFFIAPMTLITVLYILIGLKLRRSRLMKRPSITGNQIAERQNQKSQNHVIRMLIVVVVAFFICWAPFHAQRLLALYASSQGTNSETVIAIYNILTHTSGILYYLSTTINPLLYNIMSHKFRDAFKGTLAQLCGWSEKETFAQRKYSVLSRGPTLLNHSRVGHHSSISWGNQDIMLQLHKETSRQSITVPQQVTDINNKETSPLHQSASAVVVPKRLQLFHLKPSQMSIESHTISNSSLQDYDEPEFTGSELAHYMGELNRR</sequence>
<keyword evidence="3 9" id="KW-0812">Transmembrane</keyword>
<keyword evidence="6 9" id="KW-0472">Membrane</keyword>
<name>A0A482WKI2_LAOST</name>
<keyword evidence="8" id="KW-0807">Transducer</keyword>
<keyword evidence="12" id="KW-1185">Reference proteome</keyword>
<dbReference type="Proteomes" id="UP000291343">
    <property type="component" value="Unassembled WGS sequence"/>
</dbReference>
<dbReference type="GO" id="GO:0005886">
    <property type="term" value="C:plasma membrane"/>
    <property type="evidence" value="ECO:0007669"/>
    <property type="project" value="TreeGrafter"/>
</dbReference>
<keyword evidence="7" id="KW-0675">Receptor</keyword>
<feature type="transmembrane region" description="Helical" evidence="9">
    <location>
        <begin position="71"/>
        <end position="95"/>
    </location>
</feature>
<evidence type="ECO:0000256" key="6">
    <source>
        <dbReference type="ARBA" id="ARBA00023136"/>
    </source>
</evidence>
<organism evidence="11 12">
    <name type="scientific">Laodelphax striatellus</name>
    <name type="common">Small brown planthopper</name>
    <name type="synonym">Delphax striatella</name>
    <dbReference type="NCBI Taxonomy" id="195883"/>
    <lineage>
        <taxon>Eukaryota</taxon>
        <taxon>Metazoa</taxon>
        <taxon>Ecdysozoa</taxon>
        <taxon>Arthropoda</taxon>
        <taxon>Hexapoda</taxon>
        <taxon>Insecta</taxon>
        <taxon>Pterygota</taxon>
        <taxon>Neoptera</taxon>
        <taxon>Paraneoptera</taxon>
        <taxon>Hemiptera</taxon>
        <taxon>Auchenorrhyncha</taxon>
        <taxon>Fulgoroidea</taxon>
        <taxon>Delphacidae</taxon>
        <taxon>Criomorphinae</taxon>
        <taxon>Laodelphax</taxon>
    </lineage>
</organism>
<evidence type="ECO:0000256" key="3">
    <source>
        <dbReference type="ARBA" id="ARBA00022692"/>
    </source>
</evidence>
<feature type="transmembrane region" description="Helical" evidence="9">
    <location>
        <begin position="163"/>
        <end position="188"/>
    </location>
</feature>
<dbReference type="GO" id="GO:0008188">
    <property type="term" value="F:neuropeptide receptor activity"/>
    <property type="evidence" value="ECO:0007669"/>
    <property type="project" value="TreeGrafter"/>
</dbReference>
<accession>A0A482WKI2</accession>
<comment type="similarity">
    <text evidence="2">Belongs to the G-protein coupled receptor 1 family.</text>
</comment>
<dbReference type="InParanoid" id="A0A482WKI2"/>
<dbReference type="Gene3D" id="1.20.1070.10">
    <property type="entry name" value="Rhodopsin 7-helix transmembrane proteins"/>
    <property type="match status" value="1"/>
</dbReference>
<keyword evidence="5" id="KW-0297">G-protein coupled receptor</keyword>
<dbReference type="PRINTS" id="PR00237">
    <property type="entry name" value="GPCRRHODOPSN"/>
</dbReference>
<gene>
    <name evidence="11" type="ORF">LSTR_LSTR013754</name>
</gene>
<evidence type="ECO:0000256" key="5">
    <source>
        <dbReference type="ARBA" id="ARBA00023040"/>
    </source>
</evidence>
<protein>
    <recommendedName>
        <fullName evidence="10">G-protein coupled receptors family 1 profile domain-containing protein</fullName>
    </recommendedName>
</protein>
<dbReference type="EMBL" id="QKKF02032795">
    <property type="protein sequence ID" value="RZF34045.1"/>
    <property type="molecule type" value="Genomic_DNA"/>
</dbReference>
<evidence type="ECO:0000259" key="10">
    <source>
        <dbReference type="PROSITE" id="PS50262"/>
    </source>
</evidence>
<evidence type="ECO:0000313" key="12">
    <source>
        <dbReference type="Proteomes" id="UP000291343"/>
    </source>
</evidence>
<feature type="transmembrane region" description="Helical" evidence="9">
    <location>
        <begin position="125"/>
        <end position="143"/>
    </location>
</feature>
<dbReference type="PANTHER" id="PTHR24243:SF208">
    <property type="entry name" value="PYROKININ-1 RECEPTOR"/>
    <property type="match status" value="1"/>
</dbReference>
<dbReference type="STRING" id="195883.A0A482WKI2"/>
<reference evidence="11 12" key="1">
    <citation type="journal article" date="2017" name="Gigascience">
        <title>Genome sequence of the small brown planthopper, Laodelphax striatellus.</title>
        <authorList>
            <person name="Zhu J."/>
            <person name="Jiang F."/>
            <person name="Wang X."/>
            <person name="Yang P."/>
            <person name="Bao Y."/>
            <person name="Zhao W."/>
            <person name="Wang W."/>
            <person name="Lu H."/>
            <person name="Wang Q."/>
            <person name="Cui N."/>
            <person name="Li J."/>
            <person name="Chen X."/>
            <person name="Luo L."/>
            <person name="Yu J."/>
            <person name="Kang L."/>
            <person name="Cui F."/>
        </authorList>
    </citation>
    <scope>NUCLEOTIDE SEQUENCE [LARGE SCALE GENOMIC DNA]</scope>
    <source>
        <strain evidence="11">Lst14</strain>
    </source>
</reference>
<feature type="domain" description="G-protein coupled receptors family 1 profile" evidence="10">
    <location>
        <begin position="59"/>
        <end position="189"/>
    </location>
</feature>
<evidence type="ECO:0000256" key="7">
    <source>
        <dbReference type="ARBA" id="ARBA00023170"/>
    </source>
</evidence>
<dbReference type="PROSITE" id="PS50262">
    <property type="entry name" value="G_PROTEIN_RECEP_F1_2"/>
    <property type="match status" value="1"/>
</dbReference>
<dbReference type="AlphaFoldDB" id="A0A482WKI2"/>
<evidence type="ECO:0000256" key="4">
    <source>
        <dbReference type="ARBA" id="ARBA00022989"/>
    </source>
</evidence>
<comment type="caution">
    <text evidence="11">The sequence shown here is derived from an EMBL/GenBank/DDBJ whole genome shotgun (WGS) entry which is preliminary data.</text>
</comment>
<evidence type="ECO:0000256" key="1">
    <source>
        <dbReference type="ARBA" id="ARBA00004141"/>
    </source>
</evidence>
<dbReference type="PANTHER" id="PTHR24243">
    <property type="entry name" value="G-PROTEIN COUPLED RECEPTOR"/>
    <property type="match status" value="1"/>
</dbReference>
<evidence type="ECO:0000256" key="8">
    <source>
        <dbReference type="ARBA" id="ARBA00023224"/>
    </source>
</evidence>
<evidence type="ECO:0000313" key="11">
    <source>
        <dbReference type="EMBL" id="RZF34045.1"/>
    </source>
</evidence>
<dbReference type="OrthoDB" id="5962705at2759"/>
<dbReference type="Pfam" id="PF00001">
    <property type="entry name" value="7tm_1"/>
    <property type="match status" value="1"/>
</dbReference>
<comment type="subcellular location">
    <subcellularLocation>
        <location evidence="1">Membrane</location>
        <topology evidence="1">Multi-pass membrane protein</topology>
    </subcellularLocation>
</comment>
<evidence type="ECO:0000256" key="9">
    <source>
        <dbReference type="SAM" id="Phobius"/>
    </source>
</evidence>
<evidence type="ECO:0000256" key="2">
    <source>
        <dbReference type="ARBA" id="ARBA00010663"/>
    </source>
</evidence>
<proteinExistence type="inferred from homology"/>
<dbReference type="InterPro" id="IPR000276">
    <property type="entry name" value="GPCR_Rhodpsn"/>
</dbReference>
<dbReference type="InterPro" id="IPR017452">
    <property type="entry name" value="GPCR_Rhodpsn_7TM"/>
</dbReference>
<dbReference type="SUPFAM" id="SSF81321">
    <property type="entry name" value="Family A G protein-coupled receptor-like"/>
    <property type="match status" value="1"/>
</dbReference>
<keyword evidence="4 9" id="KW-1133">Transmembrane helix</keyword>